<dbReference type="InterPro" id="IPR018391">
    <property type="entry name" value="PQQ_b-propeller_rpt"/>
</dbReference>
<dbReference type="KEGG" id="pseb:EOK75_00910"/>
<dbReference type="InterPro" id="IPR011047">
    <property type="entry name" value="Quinoprotein_ADH-like_sf"/>
</dbReference>
<dbReference type="SMART" id="SM00564">
    <property type="entry name" value="PQQ"/>
    <property type="match status" value="7"/>
</dbReference>
<dbReference type="Pfam" id="PF13360">
    <property type="entry name" value="PQQ_2"/>
    <property type="match status" value="2"/>
</dbReference>
<dbReference type="RefSeq" id="WP_137192188.1">
    <property type="nucleotide sequence ID" value="NZ_CP039964.1"/>
</dbReference>
<name>A0A4P8ECR6_9RHOB</name>
<dbReference type="Proteomes" id="UP000298631">
    <property type="component" value="Chromosome"/>
</dbReference>
<dbReference type="PANTHER" id="PTHR34512:SF30">
    <property type="entry name" value="OUTER MEMBRANE PROTEIN ASSEMBLY FACTOR BAMB"/>
    <property type="match status" value="1"/>
</dbReference>
<protein>
    <submittedName>
        <fullName evidence="2">Quinoprotein</fullName>
    </submittedName>
</protein>
<evidence type="ECO:0000259" key="1">
    <source>
        <dbReference type="Pfam" id="PF13360"/>
    </source>
</evidence>
<dbReference type="OrthoDB" id="5290752at2"/>
<proteinExistence type="predicted"/>
<sequence length="454" mass="46708">MTSFFDTRIKAGRTLCLMAGLALIAGCEKELILEGERFNPRTPLSDSIRVEGEAQPTDSFGVIENRSVSINLPAARANADWTHRAGNAAHLMPHVALSSAPARIWSVNIGSGNSRKYRISAAPVVAGGRVFTMDAKTGVSAVSTSGAVLWTASVKPEGARGDISGGGLAYDAGRLFAATAYAEVVAIDPASGGVIWRQDIGSPAAGTPTVADGVVYVVGRNNTAWAINAKTGKVQWQLTGVPSPSGMIASAAPAVTARTVLIPSGSGTVTAALKTGGIRLWTANVVGQRLGRGYTGVTDITGDPVVDGKTTYMGNQSGRLMAVETASGTEKWSAREAAYGPVLPVGGSVFLISDEAKLVRLDAETGAPVWSVEMPYFEATKAKKLSTITAHYGPVLAGGRLVVASADGLVRMFNPVDGALVGTVELPGGAAAAPAFAGGVMYIVSQNGQLHAFR</sequence>
<dbReference type="InterPro" id="IPR002372">
    <property type="entry name" value="PQQ_rpt_dom"/>
</dbReference>
<gene>
    <name evidence="2" type="ORF">EOK75_00910</name>
</gene>
<dbReference type="EMBL" id="CP039964">
    <property type="protein sequence ID" value="QCO54507.1"/>
    <property type="molecule type" value="Genomic_DNA"/>
</dbReference>
<dbReference type="AlphaFoldDB" id="A0A4P8ECR6"/>
<keyword evidence="3" id="KW-1185">Reference proteome</keyword>
<dbReference type="PANTHER" id="PTHR34512">
    <property type="entry name" value="CELL SURFACE PROTEIN"/>
    <property type="match status" value="1"/>
</dbReference>
<reference evidence="2 3" key="1">
    <citation type="submission" date="2019-05" db="EMBL/GenBank/DDBJ databases">
        <title>Pseudorhodobacter turbinis sp. nov., isolated from the gut of the Korean turban shell.</title>
        <authorList>
            <person name="Jeong Y.-S."/>
            <person name="Kang W.-R."/>
            <person name="Bae J.-W."/>
        </authorList>
    </citation>
    <scope>NUCLEOTIDE SEQUENCE [LARGE SCALE GENOMIC DNA]</scope>
    <source>
        <strain evidence="2 3">S12M18</strain>
    </source>
</reference>
<dbReference type="InterPro" id="IPR015943">
    <property type="entry name" value="WD40/YVTN_repeat-like_dom_sf"/>
</dbReference>
<feature type="domain" description="Pyrrolo-quinoline quinone repeat" evidence="1">
    <location>
        <begin position="137"/>
        <end position="371"/>
    </location>
</feature>
<evidence type="ECO:0000313" key="2">
    <source>
        <dbReference type="EMBL" id="QCO54507.1"/>
    </source>
</evidence>
<dbReference type="Gene3D" id="2.130.10.10">
    <property type="entry name" value="YVTN repeat-like/Quinoprotein amine dehydrogenase"/>
    <property type="match status" value="1"/>
</dbReference>
<feature type="domain" description="Pyrrolo-quinoline quinone repeat" evidence="1">
    <location>
        <begin position="392"/>
        <end position="453"/>
    </location>
</feature>
<evidence type="ECO:0000313" key="3">
    <source>
        <dbReference type="Proteomes" id="UP000298631"/>
    </source>
</evidence>
<accession>A0A4P8ECR6</accession>
<dbReference type="SUPFAM" id="SSF50998">
    <property type="entry name" value="Quinoprotein alcohol dehydrogenase-like"/>
    <property type="match status" value="1"/>
</dbReference>
<organism evidence="2 3">
    <name type="scientific">Pseudorhodobacter turbinis</name>
    <dbReference type="NCBI Taxonomy" id="2500533"/>
    <lineage>
        <taxon>Bacteria</taxon>
        <taxon>Pseudomonadati</taxon>
        <taxon>Pseudomonadota</taxon>
        <taxon>Alphaproteobacteria</taxon>
        <taxon>Rhodobacterales</taxon>
        <taxon>Paracoccaceae</taxon>
        <taxon>Pseudorhodobacter</taxon>
    </lineage>
</organism>